<dbReference type="Proteomes" id="UP000290057">
    <property type="component" value="Chromosome"/>
</dbReference>
<feature type="domain" description="Methyltransferase" evidence="1">
    <location>
        <begin position="44"/>
        <end position="147"/>
    </location>
</feature>
<proteinExistence type="predicted"/>
<dbReference type="InterPro" id="IPR025714">
    <property type="entry name" value="Methyltranfer_dom"/>
</dbReference>
<keyword evidence="2" id="KW-0808">Transferase</keyword>
<keyword evidence="2" id="KW-0489">Methyltransferase</keyword>
<dbReference type="CDD" id="cd02440">
    <property type="entry name" value="AdoMet_MTases"/>
    <property type="match status" value="1"/>
</dbReference>
<name>A0A3T1CJU3_9SPHN</name>
<dbReference type="RefSeq" id="WP_130586780.1">
    <property type="nucleotide sequence ID" value="NZ_AP019389.1"/>
</dbReference>
<dbReference type="PANTHER" id="PTHR43861:SF1">
    <property type="entry name" value="TRANS-ACONITATE 2-METHYLTRANSFERASE"/>
    <property type="match status" value="1"/>
</dbReference>
<dbReference type="SUPFAM" id="SSF53335">
    <property type="entry name" value="S-adenosyl-L-methionine-dependent methyltransferases"/>
    <property type="match status" value="1"/>
</dbReference>
<evidence type="ECO:0000313" key="2">
    <source>
        <dbReference type="EMBL" id="BBI21193.1"/>
    </source>
</evidence>
<protein>
    <submittedName>
        <fullName evidence="2">Methyltransferase</fullName>
    </submittedName>
</protein>
<dbReference type="GO" id="GO:0032259">
    <property type="term" value="P:methylation"/>
    <property type="evidence" value="ECO:0007669"/>
    <property type="project" value="UniProtKB-KW"/>
</dbReference>
<accession>A0A3T1CJU3</accession>
<organism evidence="2 3">
    <name type="scientific">Qipengyuania flava</name>
    <dbReference type="NCBI Taxonomy" id="192812"/>
    <lineage>
        <taxon>Bacteria</taxon>
        <taxon>Pseudomonadati</taxon>
        <taxon>Pseudomonadota</taxon>
        <taxon>Alphaproteobacteria</taxon>
        <taxon>Sphingomonadales</taxon>
        <taxon>Erythrobacteraceae</taxon>
        <taxon>Qipengyuania</taxon>
    </lineage>
</organism>
<dbReference type="InterPro" id="IPR029063">
    <property type="entry name" value="SAM-dependent_MTases_sf"/>
</dbReference>
<sequence length="276" mass="29441">MTDQSEWTGKVGNVWADEWRRTDRSFGPVTERLLQVAQATPFAQALDIGCGAGEISVDLAKGAPSSRVLGVDISDALLDVARARSSDLPNLRFELADAASWMAGEAEKPDLLVSRHGVMFFAEPGAAFAHIRAQSAAGARLVFSCFRERGENEWARELASVVPSDGDTLPDPDAPGPFAFGRQERVTHLLAQAGWTDIAFEAVDYGMVAGQGGDAVADALSYFQRIGPIARAAAALEPSTKDAMLERLLALLEGHHRDGEVSLPAACWIVTARAPA</sequence>
<gene>
    <name evidence="2" type="ORF">EKJ_20400</name>
</gene>
<evidence type="ECO:0000259" key="1">
    <source>
        <dbReference type="Pfam" id="PF13847"/>
    </source>
</evidence>
<dbReference type="PANTHER" id="PTHR43861">
    <property type="entry name" value="TRANS-ACONITATE 2-METHYLTRANSFERASE-RELATED"/>
    <property type="match status" value="1"/>
</dbReference>
<dbReference type="GO" id="GO:0008168">
    <property type="term" value="F:methyltransferase activity"/>
    <property type="evidence" value="ECO:0007669"/>
    <property type="project" value="UniProtKB-KW"/>
</dbReference>
<reference evidence="2 3" key="1">
    <citation type="submission" date="2019-01" db="EMBL/GenBank/DDBJ databases">
        <title>Complete genome sequence of Erythrobacter flavus KJ5.</title>
        <authorList>
            <person name="Kanesaki Y."/>
            <person name="Brotosudarmo T."/>
            <person name="Moriuchi R."/>
            <person name="Awai K."/>
        </authorList>
    </citation>
    <scope>NUCLEOTIDE SEQUENCE [LARGE SCALE GENOMIC DNA]</scope>
    <source>
        <strain evidence="2 3">KJ5</strain>
    </source>
</reference>
<dbReference type="Pfam" id="PF13847">
    <property type="entry name" value="Methyltransf_31"/>
    <property type="match status" value="1"/>
</dbReference>
<keyword evidence="3" id="KW-1185">Reference proteome</keyword>
<dbReference type="EMBL" id="AP019389">
    <property type="protein sequence ID" value="BBI21193.1"/>
    <property type="molecule type" value="Genomic_DNA"/>
</dbReference>
<evidence type="ECO:0000313" key="3">
    <source>
        <dbReference type="Proteomes" id="UP000290057"/>
    </source>
</evidence>
<dbReference type="AlphaFoldDB" id="A0A3T1CJU3"/>
<dbReference type="Gene3D" id="3.40.50.150">
    <property type="entry name" value="Vaccinia Virus protein VP39"/>
    <property type="match status" value="1"/>
</dbReference>